<sequence>MFKKWFGKNKSAGNDNFQVFAPLTGETVPLEKVPDPVFSQKMMGEGIAIRPSEGKVVSPADGEILQVFPTKHALGIKAENGAEILIHIGLETVALKGTGFTVHVEAGNKVKKGDLLVTFDLDYIAKEAKSTITPVIITNPQDFRSVAPVAPERVEAGKDAVLELAKK</sequence>
<evidence type="ECO:0000313" key="9">
    <source>
        <dbReference type="Proteomes" id="UP000075683"/>
    </source>
</evidence>
<accession>A0A150M5P7</accession>
<dbReference type="FunFam" id="2.70.70.10:FF:000001">
    <property type="entry name" value="PTS system glucose-specific IIA component"/>
    <property type="match status" value="1"/>
</dbReference>
<dbReference type="CDD" id="cd00210">
    <property type="entry name" value="PTS_IIA_glc"/>
    <property type="match status" value="1"/>
</dbReference>
<dbReference type="OrthoDB" id="92465at2"/>
<dbReference type="STRING" id="301148.B4135_0323"/>
<dbReference type="NCBIfam" id="TIGR00830">
    <property type="entry name" value="PTBA"/>
    <property type="match status" value="1"/>
</dbReference>
<evidence type="ECO:0000256" key="2">
    <source>
        <dbReference type="ARBA" id="ARBA00022448"/>
    </source>
</evidence>
<dbReference type="InterPro" id="IPR011055">
    <property type="entry name" value="Dup_hybrid_motif"/>
</dbReference>
<dbReference type="AlphaFoldDB" id="A0A150M5P7"/>
<comment type="subcellular location">
    <subcellularLocation>
        <location evidence="1">Cytoplasm</location>
    </subcellularLocation>
</comment>
<protein>
    <submittedName>
        <fullName evidence="8">PTS system, glucose-specific IIA component</fullName>
        <ecNumber evidence="8">2.7.1.69</ecNumber>
    </submittedName>
</protein>
<evidence type="ECO:0000259" key="7">
    <source>
        <dbReference type="PROSITE" id="PS51093"/>
    </source>
</evidence>
<dbReference type="EMBL" id="LQYT01000040">
    <property type="protein sequence ID" value="KYD19419.1"/>
    <property type="molecule type" value="Genomic_DNA"/>
</dbReference>
<feature type="domain" description="PTS EIIA type-1" evidence="7">
    <location>
        <begin position="35"/>
        <end position="139"/>
    </location>
</feature>
<evidence type="ECO:0000256" key="1">
    <source>
        <dbReference type="ARBA" id="ARBA00004496"/>
    </source>
</evidence>
<keyword evidence="4 8" id="KW-0808">Transferase</keyword>
<keyword evidence="5" id="KW-0598">Phosphotransferase system</keyword>
<evidence type="ECO:0000256" key="5">
    <source>
        <dbReference type="ARBA" id="ARBA00022683"/>
    </source>
</evidence>
<dbReference type="Gene3D" id="2.70.70.10">
    <property type="entry name" value="Glucose Permease (Domain IIA)"/>
    <property type="match status" value="1"/>
</dbReference>
<dbReference type="GO" id="GO:0009401">
    <property type="term" value="P:phosphoenolpyruvate-dependent sugar phosphotransferase system"/>
    <property type="evidence" value="ECO:0007669"/>
    <property type="project" value="UniProtKB-KW"/>
</dbReference>
<dbReference type="PANTHER" id="PTHR45008">
    <property type="entry name" value="PTS SYSTEM GLUCOSE-SPECIFIC EIIA COMPONENT"/>
    <property type="match status" value="1"/>
</dbReference>
<gene>
    <name evidence="8" type="ORF">B4135_0323</name>
</gene>
<dbReference type="InterPro" id="IPR001127">
    <property type="entry name" value="PTS_EIIA_1_perm"/>
</dbReference>
<dbReference type="SUPFAM" id="SSF51261">
    <property type="entry name" value="Duplicated hybrid motif"/>
    <property type="match status" value="1"/>
</dbReference>
<keyword evidence="6" id="KW-0418">Kinase</keyword>
<evidence type="ECO:0000256" key="3">
    <source>
        <dbReference type="ARBA" id="ARBA00022597"/>
    </source>
</evidence>
<evidence type="ECO:0000256" key="4">
    <source>
        <dbReference type="ARBA" id="ARBA00022679"/>
    </source>
</evidence>
<dbReference type="GO" id="GO:0016301">
    <property type="term" value="F:kinase activity"/>
    <property type="evidence" value="ECO:0007669"/>
    <property type="project" value="UniProtKB-KW"/>
</dbReference>
<keyword evidence="2" id="KW-0813">Transport</keyword>
<dbReference type="Proteomes" id="UP000075683">
    <property type="component" value="Unassembled WGS sequence"/>
</dbReference>
<dbReference type="InterPro" id="IPR050890">
    <property type="entry name" value="PTS_EIIA_component"/>
</dbReference>
<dbReference type="GO" id="GO:0005737">
    <property type="term" value="C:cytoplasm"/>
    <property type="evidence" value="ECO:0007669"/>
    <property type="project" value="UniProtKB-SubCell"/>
</dbReference>
<evidence type="ECO:0000313" key="8">
    <source>
        <dbReference type="EMBL" id="KYD19419.1"/>
    </source>
</evidence>
<evidence type="ECO:0000256" key="6">
    <source>
        <dbReference type="ARBA" id="ARBA00022777"/>
    </source>
</evidence>
<dbReference type="EC" id="2.7.1.69" evidence="8"/>
<dbReference type="PROSITE" id="PS51093">
    <property type="entry name" value="PTS_EIIA_TYPE_1"/>
    <property type="match status" value="1"/>
</dbReference>
<proteinExistence type="predicted"/>
<dbReference type="RefSeq" id="WP_061568839.1">
    <property type="nucleotide sequence ID" value="NZ_LQYT01000040.1"/>
</dbReference>
<dbReference type="PATRIC" id="fig|301148.3.peg.3409"/>
<dbReference type="Pfam" id="PF00358">
    <property type="entry name" value="PTS_EIIA_1"/>
    <property type="match status" value="1"/>
</dbReference>
<organism evidence="8 9">
    <name type="scientific">Caldibacillus debilis</name>
    <dbReference type="NCBI Taxonomy" id="301148"/>
    <lineage>
        <taxon>Bacteria</taxon>
        <taxon>Bacillati</taxon>
        <taxon>Bacillota</taxon>
        <taxon>Bacilli</taxon>
        <taxon>Bacillales</taxon>
        <taxon>Bacillaceae</taxon>
        <taxon>Caldibacillus</taxon>
    </lineage>
</organism>
<comment type="caution">
    <text evidence="8">The sequence shown here is derived from an EMBL/GenBank/DDBJ whole genome shotgun (WGS) entry which is preliminary data.</text>
</comment>
<reference evidence="8 9" key="1">
    <citation type="submission" date="2016-01" db="EMBL/GenBank/DDBJ databases">
        <title>Draft Genome Sequences of Seven Thermophilic Sporeformers Isolated from Foods.</title>
        <authorList>
            <person name="Berendsen E.M."/>
            <person name="Wells-Bennik M.H."/>
            <person name="Krawcyk A.O."/>
            <person name="De Jong A."/>
            <person name="Holsappel S."/>
            <person name="Eijlander R.T."/>
            <person name="Kuipers O.P."/>
        </authorList>
    </citation>
    <scope>NUCLEOTIDE SEQUENCE [LARGE SCALE GENOMIC DNA]</scope>
    <source>
        <strain evidence="8 9">B4135</strain>
    </source>
</reference>
<keyword evidence="3" id="KW-0762">Sugar transport</keyword>
<name>A0A150M5P7_9BACI</name>
<dbReference type="PANTHER" id="PTHR45008:SF1">
    <property type="entry name" value="PTS SYSTEM GLUCOSE-SPECIFIC EIIA COMPONENT"/>
    <property type="match status" value="1"/>
</dbReference>
<dbReference type="PROSITE" id="PS00371">
    <property type="entry name" value="PTS_EIIA_TYPE_1_HIS"/>
    <property type="match status" value="1"/>
</dbReference>